<dbReference type="OrthoDB" id="2747524at2759"/>
<reference evidence="1 2" key="1">
    <citation type="journal article" date="2015" name="Sci. Rep.">
        <title>Chromosome-level genome map provides insights into diverse defense mechanisms in the medicinal fungus Ganoderma sinense.</title>
        <authorList>
            <person name="Zhu Y."/>
            <person name="Xu J."/>
            <person name="Sun C."/>
            <person name="Zhou S."/>
            <person name="Xu H."/>
            <person name="Nelson D.R."/>
            <person name="Qian J."/>
            <person name="Song J."/>
            <person name="Luo H."/>
            <person name="Xiang L."/>
            <person name="Li Y."/>
            <person name="Xu Z."/>
            <person name="Ji A."/>
            <person name="Wang L."/>
            <person name="Lu S."/>
            <person name="Hayward A."/>
            <person name="Sun W."/>
            <person name="Li X."/>
            <person name="Schwartz D.C."/>
            <person name="Wang Y."/>
            <person name="Chen S."/>
        </authorList>
    </citation>
    <scope>NUCLEOTIDE SEQUENCE [LARGE SCALE GENOMIC DNA]</scope>
    <source>
        <strain evidence="1 2">ZZ0214-1</strain>
    </source>
</reference>
<gene>
    <name evidence="1" type="ORF">GSI_05651</name>
</gene>
<evidence type="ECO:0008006" key="3">
    <source>
        <dbReference type="Google" id="ProtNLM"/>
    </source>
</evidence>
<name>A0A2G8SF47_9APHY</name>
<dbReference type="EMBL" id="AYKW01000011">
    <property type="protein sequence ID" value="PIL32405.1"/>
    <property type="molecule type" value="Genomic_DNA"/>
</dbReference>
<evidence type="ECO:0000313" key="2">
    <source>
        <dbReference type="Proteomes" id="UP000230002"/>
    </source>
</evidence>
<dbReference type="Proteomes" id="UP000230002">
    <property type="component" value="Unassembled WGS sequence"/>
</dbReference>
<sequence length="291" mass="33016">MPLLRSVSLRICRQELHGVGWDVLAAILSAPHLRSFTFGRLLFSPREAPPETWIGTLAPVTAFRYDQPSYPSNLLEYPTQQETLAFILKRLHRSLESLLLPSEIAPVAVLSQVQWPELRELTLRGEFHQSAGYVAPFVSLLSGMSRLRALNLLLAVPVGVDRKQLTLWPQGYKSQLGLPWPDLEVLIVSFPDPEDHIYGELPQSLRHLSLRCTPHHVLCLWVPSIYRCHSPIPPASEMLDILTKISAPLLDTLQLEYLADDAADDLLRCVSQRFSMMDHLYIYSVYSKIFT</sequence>
<protein>
    <recommendedName>
        <fullName evidence="3">F-box domain-containing protein</fullName>
    </recommendedName>
</protein>
<keyword evidence="2" id="KW-1185">Reference proteome</keyword>
<organism evidence="1 2">
    <name type="scientific">Ganoderma sinense ZZ0214-1</name>
    <dbReference type="NCBI Taxonomy" id="1077348"/>
    <lineage>
        <taxon>Eukaryota</taxon>
        <taxon>Fungi</taxon>
        <taxon>Dikarya</taxon>
        <taxon>Basidiomycota</taxon>
        <taxon>Agaricomycotina</taxon>
        <taxon>Agaricomycetes</taxon>
        <taxon>Polyporales</taxon>
        <taxon>Polyporaceae</taxon>
        <taxon>Ganoderma</taxon>
    </lineage>
</organism>
<evidence type="ECO:0000313" key="1">
    <source>
        <dbReference type="EMBL" id="PIL32405.1"/>
    </source>
</evidence>
<proteinExistence type="predicted"/>
<comment type="caution">
    <text evidence="1">The sequence shown here is derived from an EMBL/GenBank/DDBJ whole genome shotgun (WGS) entry which is preliminary data.</text>
</comment>
<accession>A0A2G8SF47</accession>
<dbReference type="AlphaFoldDB" id="A0A2G8SF47"/>